<evidence type="ECO:0000313" key="2">
    <source>
        <dbReference type="Proteomes" id="UP000038045"/>
    </source>
</evidence>
<protein>
    <submittedName>
        <fullName evidence="3">Uncharacterized protein</fullName>
    </submittedName>
</protein>
<accession>A0A0N4ZH55</accession>
<sequence length="575" mass="64908">MKNEAFLFNIFGNNACSCIPLSLFHCPCQHQQSQAPQISYVDRPVYIPSPAVPPPPPAPVPFYSQPTEMFNGPMNYNNNPNYYVQPPVFTNVESHFPPSSLIPDVPTETLHKEDEIKITKVEKATEDINKPDIVEKKTEVITTKKTSIIPEDNKENENIIVNVVGGQHPTEVLDTTHLNTNINDEQLAAEDFDHNLQSKVVKVHKKQEFVNGDEDLELTNDRTHTRSNIFNEQIEGSNFRDSKNRNVIVKKVITKTIKNGKEREVVTRFGNGNGKKRIITKIVQVSAPGSRGSVINSRKNRINNRNFFNSNGALIKESDNNNNDENDYIENIDDGEEESFKVVNSINKEEDINVDEEERGDDMVVKNNKGERFQLVPIIDDTDDMITKKMKPMKLKKNRKPFVEIAAATIATEGVTNKTVTSEIKGRTTVRNDILVRTTITTTPRTSINRRKFQKAIPRKPLSSTVSPVKNDNTIEGTINDEEYDTGPEGPETIKEETIEYIETNNKDMGSSPAPPDFALMSSTPNYEIENNRVAIDHASIYEAESMGLSTTGRPRYGNRRKVYYGVKNNLNEDI</sequence>
<evidence type="ECO:0000256" key="1">
    <source>
        <dbReference type="SAM" id="MobiDB-lite"/>
    </source>
</evidence>
<feature type="compositionally biased region" description="Polar residues" evidence="1">
    <location>
        <begin position="462"/>
        <end position="477"/>
    </location>
</feature>
<keyword evidence="2" id="KW-1185">Reference proteome</keyword>
<reference evidence="3" key="1">
    <citation type="submission" date="2017-02" db="UniProtKB">
        <authorList>
            <consortium name="WormBaseParasite"/>
        </authorList>
    </citation>
    <scope>IDENTIFICATION</scope>
</reference>
<dbReference type="Proteomes" id="UP000038045">
    <property type="component" value="Unplaced"/>
</dbReference>
<evidence type="ECO:0000313" key="3">
    <source>
        <dbReference type="WBParaSite" id="PTRK_0000721900.1"/>
    </source>
</evidence>
<feature type="region of interest" description="Disordered" evidence="1">
    <location>
        <begin position="460"/>
        <end position="491"/>
    </location>
</feature>
<proteinExistence type="predicted"/>
<dbReference type="WBParaSite" id="PTRK_0000721900.1">
    <property type="protein sequence ID" value="PTRK_0000721900.1"/>
    <property type="gene ID" value="PTRK_0000721900"/>
</dbReference>
<name>A0A0N4ZH55_PARTI</name>
<organism evidence="2 3">
    <name type="scientific">Parastrongyloides trichosuri</name>
    <name type="common">Possum-specific nematode worm</name>
    <dbReference type="NCBI Taxonomy" id="131310"/>
    <lineage>
        <taxon>Eukaryota</taxon>
        <taxon>Metazoa</taxon>
        <taxon>Ecdysozoa</taxon>
        <taxon>Nematoda</taxon>
        <taxon>Chromadorea</taxon>
        <taxon>Rhabditida</taxon>
        <taxon>Tylenchina</taxon>
        <taxon>Panagrolaimomorpha</taxon>
        <taxon>Strongyloidoidea</taxon>
        <taxon>Strongyloididae</taxon>
        <taxon>Parastrongyloides</taxon>
    </lineage>
</organism>
<dbReference type="AlphaFoldDB" id="A0A0N4ZH55"/>